<accession>A0A9N9QVE8</accession>
<reference evidence="2" key="2">
    <citation type="submission" date="2022-10" db="EMBL/GenBank/DDBJ databases">
        <authorList>
            <consortium name="ENA_rothamsted_submissions"/>
            <consortium name="culmorum"/>
            <person name="King R."/>
        </authorList>
    </citation>
    <scope>NUCLEOTIDE SEQUENCE</scope>
</reference>
<evidence type="ECO:0000256" key="1">
    <source>
        <dbReference type="SAM" id="Phobius"/>
    </source>
</evidence>
<organism evidence="2 3">
    <name type="scientific">Diatraea saccharalis</name>
    <name type="common">sugarcane borer</name>
    <dbReference type="NCBI Taxonomy" id="40085"/>
    <lineage>
        <taxon>Eukaryota</taxon>
        <taxon>Metazoa</taxon>
        <taxon>Ecdysozoa</taxon>
        <taxon>Arthropoda</taxon>
        <taxon>Hexapoda</taxon>
        <taxon>Insecta</taxon>
        <taxon>Pterygota</taxon>
        <taxon>Neoptera</taxon>
        <taxon>Endopterygota</taxon>
        <taxon>Lepidoptera</taxon>
        <taxon>Glossata</taxon>
        <taxon>Ditrysia</taxon>
        <taxon>Pyraloidea</taxon>
        <taxon>Crambidae</taxon>
        <taxon>Crambinae</taxon>
        <taxon>Diatraea</taxon>
    </lineage>
</organism>
<dbReference type="Proteomes" id="UP001153714">
    <property type="component" value="Chromosome 12"/>
</dbReference>
<dbReference type="AlphaFoldDB" id="A0A9N9QVE8"/>
<sequence length="126" mass="14463">MTVLTKTNDLVKKPEIINTPLEVGAVRYDVTHLRPDMRPRTRVVVYRSRCSSAMLAISFVTTLLMLLGAILALVFFSETKVYVPTRYKGYCTIPLDMAKVKRCTELKHVDARLTEDIRKYNMKHVS</sequence>
<dbReference type="EMBL" id="OU893343">
    <property type="protein sequence ID" value="CAG9784158.1"/>
    <property type="molecule type" value="Genomic_DNA"/>
</dbReference>
<dbReference type="OrthoDB" id="9982095at2759"/>
<keyword evidence="1" id="KW-0812">Transmembrane</keyword>
<protein>
    <submittedName>
        <fullName evidence="2">Uncharacterized protein</fullName>
    </submittedName>
</protein>
<feature type="transmembrane region" description="Helical" evidence="1">
    <location>
        <begin position="53"/>
        <end position="76"/>
    </location>
</feature>
<gene>
    <name evidence="2" type="ORF">DIATSA_LOCUS2269</name>
</gene>
<evidence type="ECO:0000313" key="2">
    <source>
        <dbReference type="EMBL" id="CAG9784158.1"/>
    </source>
</evidence>
<keyword evidence="3" id="KW-1185">Reference proteome</keyword>
<name>A0A9N9QVE8_9NEOP</name>
<evidence type="ECO:0000313" key="3">
    <source>
        <dbReference type="Proteomes" id="UP001153714"/>
    </source>
</evidence>
<reference evidence="2" key="1">
    <citation type="submission" date="2021-12" db="EMBL/GenBank/DDBJ databases">
        <authorList>
            <person name="King R."/>
        </authorList>
    </citation>
    <scope>NUCLEOTIDE SEQUENCE</scope>
</reference>
<keyword evidence="1" id="KW-0472">Membrane</keyword>
<proteinExistence type="predicted"/>
<keyword evidence="1" id="KW-1133">Transmembrane helix</keyword>